<accession>A0AAU9NCR7</accession>
<comment type="caution">
    <text evidence="1">The sequence shown here is derived from an EMBL/GenBank/DDBJ whole genome shotgun (WGS) entry which is preliminary data.</text>
</comment>
<keyword evidence="2" id="KW-1185">Reference proteome</keyword>
<evidence type="ECO:0000313" key="1">
    <source>
        <dbReference type="EMBL" id="CAH1435739.1"/>
    </source>
</evidence>
<dbReference type="Proteomes" id="UP001157418">
    <property type="component" value="Unassembled WGS sequence"/>
</dbReference>
<dbReference type="AlphaFoldDB" id="A0AAU9NCR7"/>
<name>A0AAU9NCR7_9ASTR</name>
<dbReference type="EMBL" id="CAKMRJ010004445">
    <property type="protein sequence ID" value="CAH1435739.1"/>
    <property type="molecule type" value="Genomic_DNA"/>
</dbReference>
<gene>
    <name evidence="1" type="ORF">LVIROSA_LOCUS22154</name>
</gene>
<reference evidence="1 2" key="1">
    <citation type="submission" date="2022-01" db="EMBL/GenBank/DDBJ databases">
        <authorList>
            <person name="Xiong W."/>
            <person name="Schranz E."/>
        </authorList>
    </citation>
    <scope>NUCLEOTIDE SEQUENCE [LARGE SCALE GENOMIC DNA]</scope>
</reference>
<proteinExistence type="predicted"/>
<evidence type="ECO:0000313" key="2">
    <source>
        <dbReference type="Proteomes" id="UP001157418"/>
    </source>
</evidence>
<sequence>MPIVTGVAGSNIQGAISQQTDMVDPLPDLDGILRRQSREMVHMPQLPQTDYRPQLLQTDYRSQSPQMFLRTGGNDGFYDYCFEGAYAEATFRSPHTPHTLMALNTPLTPHGSASRGISGGHGSNASDFHASSLPLISRDGEKFVDQKIHSACIRLFWENLNRLCAQFSDTPIEALTRFGEKLMGKPPTHYDVFMKTHGTAESKKRYFEGNHENLEYCSQTAKEAQEAYLQGLVNKYGEDPANHKDDVDVWEERQLRRKGKKKGAAYGIGASDIRFLVPETPSCQSTRSTQSDNTQQEVDRLRAQVSIME</sequence>
<organism evidence="1 2">
    <name type="scientific">Lactuca virosa</name>
    <dbReference type="NCBI Taxonomy" id="75947"/>
    <lineage>
        <taxon>Eukaryota</taxon>
        <taxon>Viridiplantae</taxon>
        <taxon>Streptophyta</taxon>
        <taxon>Embryophyta</taxon>
        <taxon>Tracheophyta</taxon>
        <taxon>Spermatophyta</taxon>
        <taxon>Magnoliopsida</taxon>
        <taxon>eudicotyledons</taxon>
        <taxon>Gunneridae</taxon>
        <taxon>Pentapetalae</taxon>
        <taxon>asterids</taxon>
        <taxon>campanulids</taxon>
        <taxon>Asterales</taxon>
        <taxon>Asteraceae</taxon>
        <taxon>Cichorioideae</taxon>
        <taxon>Cichorieae</taxon>
        <taxon>Lactucinae</taxon>
        <taxon>Lactuca</taxon>
    </lineage>
</organism>
<protein>
    <submittedName>
        <fullName evidence="1">Uncharacterized protein</fullName>
    </submittedName>
</protein>